<dbReference type="WBParaSite" id="NBR_0000490701-mRNA-1">
    <property type="protein sequence ID" value="NBR_0000490701-mRNA-1"/>
    <property type="gene ID" value="NBR_0000490701"/>
</dbReference>
<proteinExistence type="predicted"/>
<protein>
    <submittedName>
        <fullName evidence="3">DDE-1 domain-containing protein</fullName>
    </submittedName>
</protein>
<organism evidence="3">
    <name type="scientific">Nippostrongylus brasiliensis</name>
    <name type="common">Rat hookworm</name>
    <dbReference type="NCBI Taxonomy" id="27835"/>
    <lineage>
        <taxon>Eukaryota</taxon>
        <taxon>Metazoa</taxon>
        <taxon>Ecdysozoa</taxon>
        <taxon>Nematoda</taxon>
        <taxon>Chromadorea</taxon>
        <taxon>Rhabditida</taxon>
        <taxon>Rhabditina</taxon>
        <taxon>Rhabditomorpha</taxon>
        <taxon>Strongyloidea</taxon>
        <taxon>Heligmosomidae</taxon>
        <taxon>Nippostrongylus</taxon>
    </lineage>
</organism>
<accession>A0A0N4XQV5</accession>
<dbReference type="InterPro" id="IPR036397">
    <property type="entry name" value="RNaseH_sf"/>
</dbReference>
<reference evidence="1 2" key="2">
    <citation type="submission" date="2018-11" db="EMBL/GenBank/DDBJ databases">
        <authorList>
            <consortium name="Pathogen Informatics"/>
        </authorList>
    </citation>
    <scope>NUCLEOTIDE SEQUENCE [LARGE SCALE GENOMIC DNA]</scope>
</reference>
<reference evidence="3" key="1">
    <citation type="submission" date="2017-02" db="UniProtKB">
        <authorList>
            <consortium name="WormBaseParasite"/>
        </authorList>
    </citation>
    <scope>IDENTIFICATION</scope>
</reference>
<dbReference type="Gene3D" id="3.30.420.10">
    <property type="entry name" value="Ribonuclease H-like superfamily/Ribonuclease H"/>
    <property type="match status" value="1"/>
</dbReference>
<name>A0A0N4XQV5_NIPBR</name>
<sequence length="52" mass="5945">MKGRKGRNSAEKFAQLEEEWKSIPQSTIDNLLDSMPRRCQAVIDAKGFATKY</sequence>
<dbReference type="GO" id="GO:0003676">
    <property type="term" value="F:nucleic acid binding"/>
    <property type="evidence" value="ECO:0007669"/>
    <property type="project" value="InterPro"/>
</dbReference>
<evidence type="ECO:0000313" key="2">
    <source>
        <dbReference type="Proteomes" id="UP000271162"/>
    </source>
</evidence>
<dbReference type="AlphaFoldDB" id="A0A0N4XQV5"/>
<evidence type="ECO:0000313" key="3">
    <source>
        <dbReference type="WBParaSite" id="NBR_0000490701-mRNA-1"/>
    </source>
</evidence>
<dbReference type="EMBL" id="UYSL01010291">
    <property type="protein sequence ID" value="VDL68497.1"/>
    <property type="molecule type" value="Genomic_DNA"/>
</dbReference>
<keyword evidence="2" id="KW-1185">Reference proteome</keyword>
<dbReference type="Proteomes" id="UP000271162">
    <property type="component" value="Unassembled WGS sequence"/>
</dbReference>
<evidence type="ECO:0000313" key="1">
    <source>
        <dbReference type="EMBL" id="VDL68497.1"/>
    </source>
</evidence>
<gene>
    <name evidence="1" type="ORF">NBR_LOCUS4908</name>
</gene>